<name>A0A150WTW9_BDEBC</name>
<comment type="caution">
    <text evidence="2">The sequence shown here is derived from an EMBL/GenBank/DDBJ whole genome shotgun (WGS) entry which is preliminary data.</text>
</comment>
<feature type="transmembrane region" description="Helical" evidence="1">
    <location>
        <begin position="12"/>
        <end position="30"/>
    </location>
</feature>
<evidence type="ECO:0000313" key="2">
    <source>
        <dbReference type="EMBL" id="KYG67660.1"/>
    </source>
</evidence>
<gene>
    <name evidence="2" type="ORF">AZI85_16815</name>
</gene>
<dbReference type="EMBL" id="LUKF01000007">
    <property type="protein sequence ID" value="KYG67660.1"/>
    <property type="molecule type" value="Genomic_DNA"/>
</dbReference>
<proteinExistence type="predicted"/>
<evidence type="ECO:0000313" key="3">
    <source>
        <dbReference type="Proteomes" id="UP000075391"/>
    </source>
</evidence>
<dbReference type="AlphaFoldDB" id="A0A150WTW9"/>
<dbReference type="Proteomes" id="UP000075391">
    <property type="component" value="Unassembled WGS sequence"/>
</dbReference>
<dbReference type="OrthoDB" id="5293672at2"/>
<keyword evidence="1" id="KW-0472">Membrane</keyword>
<keyword evidence="1" id="KW-1133">Transmembrane helix</keyword>
<accession>A0A150WTW9</accession>
<sequence>MFKSQPTDTHFLIITSFLVALLGIPTFFTLTSNDPIEVVTADVQTSPTLSQREPASVPQGASVQAPAALSHFTHYDLNCAKKAAGKVTVTGGYVQFQGKNCLKNLKDGELEIINKSNGYTASIFNSGADKYQTDLIQLQNGDNEIAIRYRERSGKAVEEVVRIHSSKI</sequence>
<dbReference type="RefSeq" id="WP_063243254.1">
    <property type="nucleotide sequence ID" value="NZ_LUKF01000007.1"/>
</dbReference>
<reference evidence="2 3" key="1">
    <citation type="submission" date="2016-03" db="EMBL/GenBank/DDBJ databases">
        <authorList>
            <person name="Ploux O."/>
        </authorList>
    </citation>
    <scope>NUCLEOTIDE SEQUENCE [LARGE SCALE GENOMIC DNA]</scope>
    <source>
        <strain evidence="2 3">BER2</strain>
    </source>
</reference>
<protein>
    <submittedName>
        <fullName evidence="2">Uncharacterized protein</fullName>
    </submittedName>
</protein>
<keyword evidence="1" id="KW-0812">Transmembrane</keyword>
<evidence type="ECO:0000256" key="1">
    <source>
        <dbReference type="SAM" id="Phobius"/>
    </source>
</evidence>
<organism evidence="2 3">
    <name type="scientific">Bdellovibrio bacteriovorus</name>
    <dbReference type="NCBI Taxonomy" id="959"/>
    <lineage>
        <taxon>Bacteria</taxon>
        <taxon>Pseudomonadati</taxon>
        <taxon>Bdellovibrionota</taxon>
        <taxon>Bdellovibrionia</taxon>
        <taxon>Bdellovibrionales</taxon>
        <taxon>Pseudobdellovibrionaceae</taxon>
        <taxon>Bdellovibrio</taxon>
    </lineage>
</organism>